<reference evidence="3 4" key="1">
    <citation type="submission" date="2024-01" db="EMBL/GenBank/DDBJ databases">
        <title>Comparative genomics of Cryptococcus and Kwoniella reveals pathogenesis evolution and contrasting modes of karyotype evolution via chromosome fusion or intercentromeric recombination.</title>
        <authorList>
            <person name="Coelho M.A."/>
            <person name="David-Palma M."/>
            <person name="Shea T."/>
            <person name="Bowers K."/>
            <person name="McGinley-Smith S."/>
            <person name="Mohammad A.W."/>
            <person name="Gnirke A."/>
            <person name="Yurkov A.M."/>
            <person name="Nowrousian M."/>
            <person name="Sun S."/>
            <person name="Cuomo C.A."/>
            <person name="Heitman J."/>
        </authorList>
    </citation>
    <scope>NUCLEOTIDE SEQUENCE [LARGE SCALE GENOMIC DNA]</scope>
    <source>
        <strain evidence="3 4">PYCC6329</strain>
    </source>
</reference>
<feature type="region of interest" description="Disordered" evidence="2">
    <location>
        <begin position="1"/>
        <end position="45"/>
    </location>
</feature>
<evidence type="ECO:0000256" key="2">
    <source>
        <dbReference type="SAM" id="MobiDB-lite"/>
    </source>
</evidence>
<evidence type="ECO:0008006" key="5">
    <source>
        <dbReference type="Google" id="ProtNLM"/>
    </source>
</evidence>
<proteinExistence type="inferred from homology"/>
<evidence type="ECO:0000313" key="3">
    <source>
        <dbReference type="EMBL" id="WWD09920.1"/>
    </source>
</evidence>
<dbReference type="Gene3D" id="6.10.250.290">
    <property type="match status" value="1"/>
</dbReference>
<comment type="similarity">
    <text evidence="1">Belongs to the universal ribosomal protein uL10 family.</text>
</comment>
<dbReference type="RefSeq" id="XP_066087887.1">
    <property type="nucleotide sequence ID" value="XM_066231790.1"/>
</dbReference>
<dbReference type="PANTHER" id="PTHR11560">
    <property type="entry name" value="39S RIBOSOMAL PROTEIN L10, MITOCHONDRIAL"/>
    <property type="match status" value="1"/>
</dbReference>
<dbReference type="GeneID" id="91106851"/>
<feature type="compositionally biased region" description="Low complexity" evidence="2">
    <location>
        <begin position="10"/>
        <end position="39"/>
    </location>
</feature>
<organism evidence="3 4">
    <name type="scientific">Kwoniella europaea PYCC6329</name>
    <dbReference type="NCBI Taxonomy" id="1423913"/>
    <lineage>
        <taxon>Eukaryota</taxon>
        <taxon>Fungi</taxon>
        <taxon>Dikarya</taxon>
        <taxon>Basidiomycota</taxon>
        <taxon>Agaricomycotina</taxon>
        <taxon>Tremellomycetes</taxon>
        <taxon>Tremellales</taxon>
        <taxon>Cryptococcaceae</taxon>
        <taxon>Kwoniella</taxon>
    </lineage>
</organism>
<dbReference type="AlphaFoldDB" id="A0AAX4KU19"/>
<protein>
    <recommendedName>
        <fullName evidence="5">Ribosomal protein L10</fullName>
    </recommendedName>
</protein>
<dbReference type="SUPFAM" id="SSF160369">
    <property type="entry name" value="Ribosomal protein L10-like"/>
    <property type="match status" value="1"/>
</dbReference>
<dbReference type="Gene3D" id="3.30.70.1730">
    <property type="match status" value="1"/>
</dbReference>
<keyword evidence="4" id="KW-1185">Reference proteome</keyword>
<sequence>MPPRPSPSIRAALTSSRFASTSSIPSSSSSAPISASTSTVPPQDPNRIYTARKTFLWNYYSHLIENSNLVLVYDHSNLTAAEWSKIRRSIASIPLPPKPYNPLSPPTEEGKPESIEKASLNVVRTGVLASLLSKSNSPLTPSGEDKILVGQRALLSCPSLSPTYLNKILTTLNKTLKGLKRENTPDEKQPSLKLISGLLENKHIYNEKQLQTEISKLPELDVLRSQLVGLLQAPQSQLVGVLNQARGGQLVRTLQGLEEGLKGESDGGKDEKSA</sequence>
<evidence type="ECO:0000256" key="1">
    <source>
        <dbReference type="ARBA" id="ARBA00008889"/>
    </source>
</evidence>
<dbReference type="KEGG" id="ker:91106851"/>
<accession>A0AAX4KU19</accession>
<dbReference type="Proteomes" id="UP001358614">
    <property type="component" value="Chromosome 3"/>
</dbReference>
<dbReference type="InterPro" id="IPR047865">
    <property type="entry name" value="Ribosomal_uL10_bac_type"/>
</dbReference>
<dbReference type="EMBL" id="CP144091">
    <property type="protein sequence ID" value="WWD09920.1"/>
    <property type="molecule type" value="Genomic_DNA"/>
</dbReference>
<evidence type="ECO:0000313" key="4">
    <source>
        <dbReference type="Proteomes" id="UP001358614"/>
    </source>
</evidence>
<dbReference type="InterPro" id="IPR043141">
    <property type="entry name" value="Ribosomal_uL10-like_sf"/>
</dbReference>
<gene>
    <name evidence="3" type="ORF">V865_008050</name>
</gene>
<name>A0AAX4KU19_9TREE</name>